<evidence type="ECO:0000256" key="3">
    <source>
        <dbReference type="SAM" id="MobiDB-lite"/>
    </source>
</evidence>
<organism evidence="5 6">
    <name type="scientific">Caenorhabditis auriculariae</name>
    <dbReference type="NCBI Taxonomy" id="2777116"/>
    <lineage>
        <taxon>Eukaryota</taxon>
        <taxon>Metazoa</taxon>
        <taxon>Ecdysozoa</taxon>
        <taxon>Nematoda</taxon>
        <taxon>Chromadorea</taxon>
        <taxon>Rhabditida</taxon>
        <taxon>Rhabditina</taxon>
        <taxon>Rhabditomorpha</taxon>
        <taxon>Rhabditoidea</taxon>
        <taxon>Rhabditidae</taxon>
        <taxon>Peloderinae</taxon>
        <taxon>Caenorhabditis</taxon>
    </lineage>
</organism>
<feature type="compositionally biased region" description="Low complexity" evidence="3">
    <location>
        <begin position="249"/>
        <end position="262"/>
    </location>
</feature>
<name>A0A8S1GT90_9PELO</name>
<dbReference type="SUPFAM" id="SSF54791">
    <property type="entry name" value="Eukaryotic type KH-domain (KH-domain type I)"/>
    <property type="match status" value="3"/>
</dbReference>
<proteinExistence type="predicted"/>
<evidence type="ECO:0000256" key="2">
    <source>
        <dbReference type="PROSITE-ProRule" id="PRU00117"/>
    </source>
</evidence>
<feature type="compositionally biased region" description="Gly residues" evidence="3">
    <location>
        <begin position="236"/>
        <end position="248"/>
    </location>
</feature>
<dbReference type="InterPro" id="IPR036612">
    <property type="entry name" value="KH_dom_type_1_sf"/>
</dbReference>
<reference evidence="5" key="1">
    <citation type="submission" date="2020-10" db="EMBL/GenBank/DDBJ databases">
        <authorList>
            <person name="Kikuchi T."/>
        </authorList>
    </citation>
    <scope>NUCLEOTIDE SEQUENCE</scope>
    <source>
        <strain evidence="5">NKZ352</strain>
    </source>
</reference>
<dbReference type="CDD" id="cd22434">
    <property type="entry name" value="KH-I_HNRNPK_rpt3"/>
    <property type="match status" value="1"/>
</dbReference>
<dbReference type="Proteomes" id="UP000835052">
    <property type="component" value="Unassembled WGS sequence"/>
</dbReference>
<dbReference type="SMART" id="SM00322">
    <property type="entry name" value="KH"/>
    <property type="match status" value="3"/>
</dbReference>
<protein>
    <recommendedName>
        <fullName evidence="4">K Homology domain-containing protein</fullName>
    </recommendedName>
</protein>
<dbReference type="InterPro" id="IPR004088">
    <property type="entry name" value="KH_dom_type_1"/>
</dbReference>
<evidence type="ECO:0000313" key="6">
    <source>
        <dbReference type="Proteomes" id="UP000835052"/>
    </source>
</evidence>
<dbReference type="PANTHER" id="PTHR10288">
    <property type="entry name" value="KH DOMAIN CONTAINING RNA BINDING PROTEIN"/>
    <property type="match status" value="1"/>
</dbReference>
<keyword evidence="2" id="KW-0694">RNA-binding</keyword>
<evidence type="ECO:0000256" key="1">
    <source>
        <dbReference type="ARBA" id="ARBA00022737"/>
    </source>
</evidence>
<dbReference type="InterPro" id="IPR004087">
    <property type="entry name" value="KH_dom"/>
</dbReference>
<dbReference type="AlphaFoldDB" id="A0A8S1GT90"/>
<feature type="region of interest" description="Disordered" evidence="3">
    <location>
        <begin position="205"/>
        <end position="285"/>
    </location>
</feature>
<keyword evidence="6" id="KW-1185">Reference proteome</keyword>
<sequence length="383" mass="40988">MYDIGMKREHEGDGDDRQGHRNKRSKGDGFSEALANGKFELRLLVSSKTAGGIIGKGGENIRRLRTTFDAQIQVPDSNSPERVVTIVAAPSTVMNIMEEIIPRMDEAPTDKDPCELRLLVHQSHAGALIGRSGAKIKELREKWNVRLKIFGVCCPNSTDRVLVTSGEVADCLNIVQSVISELKELPIKGNCNQYSPFNHDPSTVAEYGGFSGTGSISRGGDSGGSNPIRSISTRGGRSGGGSWNGSGGSSNSRPMRSPPGRNDFPPPQYQFATQGNYAPAPQYSPELPQSGYAGFGGFTPAPITQAQVTIPSDLGGTIIGRGGERIAGIREKSGAQITLDPANGHSERIITITGTQSQIHAAQYLLQQCVRNSQAGRQRYGPR</sequence>
<dbReference type="OrthoDB" id="1937934at2759"/>
<gene>
    <name evidence="5" type="ORF">CAUJ_LOCUS2103</name>
</gene>
<feature type="domain" description="K Homology" evidence="4">
    <location>
        <begin position="37"/>
        <end position="105"/>
    </location>
</feature>
<accession>A0A8S1GT90</accession>
<feature type="compositionally biased region" description="Basic and acidic residues" evidence="3">
    <location>
        <begin position="1"/>
        <end position="29"/>
    </location>
</feature>
<dbReference type="EMBL" id="CAJGYM010000004">
    <property type="protein sequence ID" value="CAD6186184.1"/>
    <property type="molecule type" value="Genomic_DNA"/>
</dbReference>
<keyword evidence="1" id="KW-0677">Repeat</keyword>
<dbReference type="PROSITE" id="PS50084">
    <property type="entry name" value="KH_TYPE_1"/>
    <property type="match status" value="3"/>
</dbReference>
<feature type="region of interest" description="Disordered" evidence="3">
    <location>
        <begin position="1"/>
        <end position="31"/>
    </location>
</feature>
<comment type="caution">
    <text evidence="5">The sequence shown here is derived from an EMBL/GenBank/DDBJ whole genome shotgun (WGS) entry which is preliminary data.</text>
</comment>
<dbReference type="CDD" id="cd22432">
    <property type="entry name" value="KH-I_HNRNPK_rpt1"/>
    <property type="match status" value="1"/>
</dbReference>
<dbReference type="CDD" id="cd22433">
    <property type="entry name" value="KH-I_HNRNPK_rpt2"/>
    <property type="match status" value="1"/>
</dbReference>
<dbReference type="Gene3D" id="3.30.1370.10">
    <property type="entry name" value="K Homology domain, type 1"/>
    <property type="match status" value="3"/>
</dbReference>
<feature type="domain" description="K Homology" evidence="4">
    <location>
        <begin position="302"/>
        <end position="371"/>
    </location>
</feature>
<dbReference type="Pfam" id="PF00013">
    <property type="entry name" value="KH_1"/>
    <property type="match status" value="3"/>
</dbReference>
<evidence type="ECO:0000259" key="4">
    <source>
        <dbReference type="SMART" id="SM00322"/>
    </source>
</evidence>
<dbReference type="GO" id="GO:0003723">
    <property type="term" value="F:RNA binding"/>
    <property type="evidence" value="ECO:0007669"/>
    <property type="project" value="UniProtKB-UniRule"/>
</dbReference>
<evidence type="ECO:0000313" key="5">
    <source>
        <dbReference type="EMBL" id="CAD6186184.1"/>
    </source>
</evidence>
<feature type="domain" description="K Homology" evidence="4">
    <location>
        <begin position="112"/>
        <end position="183"/>
    </location>
</feature>